<dbReference type="PANTHER" id="PTHR44169">
    <property type="entry name" value="NADPH-DEPENDENT 1-ACYLDIHYDROXYACETONE PHOSPHATE REDUCTASE"/>
    <property type="match status" value="1"/>
</dbReference>
<evidence type="ECO:0000256" key="3">
    <source>
        <dbReference type="ARBA" id="ARBA00023002"/>
    </source>
</evidence>
<dbReference type="OrthoDB" id="2102561at2759"/>
<keyword evidence="2" id="KW-0521">NADP</keyword>
<dbReference type="InterPro" id="IPR002347">
    <property type="entry name" value="SDR_fam"/>
</dbReference>
<evidence type="ECO:0000256" key="2">
    <source>
        <dbReference type="ARBA" id="ARBA00022857"/>
    </source>
</evidence>
<evidence type="ECO:0000313" key="5">
    <source>
        <dbReference type="EMBL" id="KAF2257879.1"/>
    </source>
</evidence>
<gene>
    <name evidence="5" type="ORF">CC78DRAFT_170741</name>
</gene>
<dbReference type="GO" id="GO:0019433">
    <property type="term" value="P:triglyceride catabolic process"/>
    <property type="evidence" value="ECO:0007669"/>
    <property type="project" value="TreeGrafter"/>
</dbReference>
<reference evidence="6" key="1">
    <citation type="journal article" date="2020" name="Stud. Mycol.">
        <title>101 Dothideomycetes genomes: A test case for predicting lifestyles and emergence of pathogens.</title>
        <authorList>
            <person name="Haridas S."/>
            <person name="Albert R."/>
            <person name="Binder M."/>
            <person name="Bloem J."/>
            <person name="LaButti K."/>
            <person name="Salamov A."/>
            <person name="Andreopoulos B."/>
            <person name="Baker S."/>
            <person name="Barry K."/>
            <person name="Bills G."/>
            <person name="Bluhm B."/>
            <person name="Cannon C."/>
            <person name="Castanera R."/>
            <person name="Culley D."/>
            <person name="Daum C."/>
            <person name="Ezra D."/>
            <person name="Gonzalez J."/>
            <person name="Henrissat B."/>
            <person name="Kuo A."/>
            <person name="Liang C."/>
            <person name="Lipzen A."/>
            <person name="Lutzoni F."/>
            <person name="Magnuson J."/>
            <person name="Mondo S."/>
            <person name="Nolan M."/>
            <person name="Ohm R."/>
            <person name="Pangilinan J."/>
            <person name="Park H.-J."/>
            <person name="Ramirez L."/>
            <person name="Alfaro M."/>
            <person name="Sun H."/>
            <person name="Tritt A."/>
            <person name="Yoshinaga Y."/>
            <person name="Zwiers L.-H."/>
            <person name="Turgeon B."/>
            <person name="Goodwin S."/>
            <person name="Spatafora J."/>
            <person name="Crous P."/>
            <person name="Grigoriev I."/>
        </authorList>
    </citation>
    <scope>NUCLEOTIDE SEQUENCE [LARGE SCALE GENOMIC DNA]</scope>
    <source>
        <strain evidence="6">CBS 304.66</strain>
    </source>
</reference>
<proteinExistence type="inferred from homology"/>
<dbReference type="SUPFAM" id="SSF51735">
    <property type="entry name" value="NAD(P)-binding Rossmann-fold domains"/>
    <property type="match status" value="1"/>
</dbReference>
<accession>A0A9P4N0N9</accession>
<protein>
    <submittedName>
        <fullName evidence="5">Oxidoreductase</fullName>
    </submittedName>
</protein>
<dbReference type="Gene3D" id="3.40.50.720">
    <property type="entry name" value="NAD(P)-binding Rossmann-like Domain"/>
    <property type="match status" value="1"/>
</dbReference>
<dbReference type="AlphaFoldDB" id="A0A9P4N0N9"/>
<dbReference type="PROSITE" id="PS00061">
    <property type="entry name" value="ADH_SHORT"/>
    <property type="match status" value="1"/>
</dbReference>
<evidence type="ECO:0000256" key="1">
    <source>
        <dbReference type="ARBA" id="ARBA00006484"/>
    </source>
</evidence>
<dbReference type="Proteomes" id="UP000800093">
    <property type="component" value="Unassembled WGS sequence"/>
</dbReference>
<dbReference type="Pfam" id="PF00106">
    <property type="entry name" value="adh_short"/>
    <property type="match status" value="1"/>
</dbReference>
<dbReference type="PRINTS" id="PR00080">
    <property type="entry name" value="SDRFAMILY"/>
</dbReference>
<sequence length="277" mass="30078">MPQKYVLITGCSAGGIGHALAHAFASHNLLVFATARNISKMSSLKDTPNIHLLELDVTSLPSIIAAEQAVRAKTGGKLDYLVNNAGVQHVMPLLDVDIDKAKEAYDTNIWGPLRMVQIFSDLLIEARGMVMNVGSVAGELYLPMQGIYNSSKAAMNLLSETMRLELAPLGIKVITLMTGNVKSHMSDPTACTSLPSTSRYLEIKDKLDTTGYSNMPTEKFAKQVVEDMLVGKDGKVWRGLNALTVRLLAHSLPVWIMDRLMLINGRGLADMSKAGPK</sequence>
<name>A0A9P4N0N9_9PLEO</name>
<dbReference type="EMBL" id="ML986829">
    <property type="protein sequence ID" value="KAF2257879.1"/>
    <property type="molecule type" value="Genomic_DNA"/>
</dbReference>
<dbReference type="GO" id="GO:0004806">
    <property type="term" value="F:triacylglycerol lipase activity"/>
    <property type="evidence" value="ECO:0007669"/>
    <property type="project" value="TreeGrafter"/>
</dbReference>
<organism evidence="5 6">
    <name type="scientific">Lojkania enalia</name>
    <dbReference type="NCBI Taxonomy" id="147567"/>
    <lineage>
        <taxon>Eukaryota</taxon>
        <taxon>Fungi</taxon>
        <taxon>Dikarya</taxon>
        <taxon>Ascomycota</taxon>
        <taxon>Pezizomycotina</taxon>
        <taxon>Dothideomycetes</taxon>
        <taxon>Pleosporomycetidae</taxon>
        <taxon>Pleosporales</taxon>
        <taxon>Pleosporales incertae sedis</taxon>
        <taxon>Lojkania</taxon>
    </lineage>
</organism>
<evidence type="ECO:0000313" key="6">
    <source>
        <dbReference type="Proteomes" id="UP000800093"/>
    </source>
</evidence>
<dbReference type="GO" id="GO:0000140">
    <property type="term" value="F:acylglycerone-phosphate reductase (NADP+) activity"/>
    <property type="evidence" value="ECO:0007669"/>
    <property type="project" value="TreeGrafter"/>
</dbReference>
<dbReference type="PANTHER" id="PTHR44169:SF6">
    <property type="entry name" value="NADPH-DEPENDENT 1-ACYLDIHYDROXYACETONE PHOSPHATE REDUCTASE"/>
    <property type="match status" value="1"/>
</dbReference>
<dbReference type="GO" id="GO:0006654">
    <property type="term" value="P:phosphatidic acid biosynthetic process"/>
    <property type="evidence" value="ECO:0007669"/>
    <property type="project" value="TreeGrafter"/>
</dbReference>
<dbReference type="InterPro" id="IPR036291">
    <property type="entry name" value="NAD(P)-bd_dom_sf"/>
</dbReference>
<comment type="similarity">
    <text evidence="1 4">Belongs to the short-chain dehydrogenases/reductases (SDR) family.</text>
</comment>
<dbReference type="PRINTS" id="PR00081">
    <property type="entry name" value="GDHRDH"/>
</dbReference>
<dbReference type="GO" id="GO:0005811">
    <property type="term" value="C:lipid droplet"/>
    <property type="evidence" value="ECO:0007669"/>
    <property type="project" value="TreeGrafter"/>
</dbReference>
<dbReference type="GO" id="GO:0005783">
    <property type="term" value="C:endoplasmic reticulum"/>
    <property type="evidence" value="ECO:0007669"/>
    <property type="project" value="TreeGrafter"/>
</dbReference>
<keyword evidence="3" id="KW-0560">Oxidoreductase</keyword>
<dbReference type="InterPro" id="IPR020904">
    <property type="entry name" value="Sc_DH/Rdtase_CS"/>
</dbReference>
<keyword evidence="6" id="KW-1185">Reference proteome</keyword>
<evidence type="ECO:0000256" key="4">
    <source>
        <dbReference type="RuleBase" id="RU000363"/>
    </source>
</evidence>
<comment type="caution">
    <text evidence="5">The sequence shown here is derived from an EMBL/GenBank/DDBJ whole genome shotgun (WGS) entry which is preliminary data.</text>
</comment>